<organism evidence="3 4">
    <name type="scientific">Mytilus galloprovincialis</name>
    <name type="common">Mediterranean mussel</name>
    <dbReference type="NCBI Taxonomy" id="29158"/>
    <lineage>
        <taxon>Eukaryota</taxon>
        <taxon>Metazoa</taxon>
        <taxon>Spiralia</taxon>
        <taxon>Lophotrochozoa</taxon>
        <taxon>Mollusca</taxon>
        <taxon>Bivalvia</taxon>
        <taxon>Autobranchia</taxon>
        <taxon>Pteriomorphia</taxon>
        <taxon>Mytilida</taxon>
        <taxon>Mytiloidea</taxon>
        <taxon>Mytilidae</taxon>
        <taxon>Mytilinae</taxon>
        <taxon>Mytilus</taxon>
    </lineage>
</organism>
<evidence type="ECO:0000256" key="1">
    <source>
        <dbReference type="ARBA" id="ARBA00022729"/>
    </source>
</evidence>
<dbReference type="PANTHER" id="PTHR23412">
    <property type="entry name" value="STEREOCILIN RELATED"/>
    <property type="match status" value="1"/>
</dbReference>
<reference evidence="3" key="1">
    <citation type="submission" date="2018-11" db="EMBL/GenBank/DDBJ databases">
        <authorList>
            <person name="Alioto T."/>
            <person name="Alioto T."/>
        </authorList>
    </citation>
    <scope>NUCLEOTIDE SEQUENCE</scope>
</reference>
<accession>A0A8B6BYQ6</accession>
<dbReference type="EMBL" id="UYJE01000872">
    <property type="protein sequence ID" value="VDH97231.1"/>
    <property type="molecule type" value="Genomic_DNA"/>
</dbReference>
<evidence type="ECO:0000313" key="4">
    <source>
        <dbReference type="Proteomes" id="UP000596742"/>
    </source>
</evidence>
<protein>
    <submittedName>
        <fullName evidence="3">Uncharacterized protein</fullName>
    </submittedName>
</protein>
<keyword evidence="1" id="KW-0732">Signal</keyword>
<gene>
    <name evidence="3" type="ORF">MGAL_10B048011</name>
</gene>
<name>A0A8B6BYQ6_MYTGA</name>
<dbReference type="OrthoDB" id="6155953at2759"/>
<sequence length="935" mass="105296">MMGEYKTPVFRFIKKCGGDASEFATKEEEVNDFKPGDSKSMSSRKRAEMARNVPKVLGKTPSELTTEEIIQYIELLMSNRYFLKQLNPDNLKLAICKIGEMKDLKLKSVIKFKQVMMVKIPEYRKINYYDISKVRCLQHLLAGYNRHQIGRIPDNVMAASINDGILKDVRFRCFPARVILYKFKIQESPHGELKAEEMMNFGIMLRCFKAKHWKDIKPEEFTDEVIEHLATGYEMRNIKPRRNVMIAILDLATQREGAMDKLAATYLGSFLPEGVGKGYIIARQLQNGMETIMECTCEEAKICWNELTETLGPLSEWDPSYITKLVGSTIWYGMDLATIGSIPDTILYSFPPEDLMSANCSSFKQIELMFRRSRIVREEDSFTSNTLIDYETEVNPTKGLQWFYNASMDDLRNYNEETREQICIELGAVDISRVSIQDIREKIQICSWCTPSVITNEIFEKCGILMCGLSRNQIMNIDADAFKMHAKDMCEKCQWNNEHKNVLIRAGMQSEAINSSMPSFTEVDICTLGTCTKSLTKELLASIPLETMYISNECITESSEKKKSNMQERMTRGIKKDLTDEEKTMEKEAEVEYSGVLLKSVDQMLQDSLYGTSRKKRSVGFTLTCDALAELGDGVIALTVEDIGLIPDDEITNCLEILGGVSTWSIEQKKAILTLLQKQTVFGQPGTWTSDTLSSAGAIIQGMTIDEIKSLQLDADAMEVLGEQDGWTEAQKKEAFQRFLDYYKNGQLVNALSAAEISILGHFTCGMTTDQIATIHQTTYLNASEAIGQVTSCNELQFIEWAKLAKLAFGDDVSTWDTSTIQRIGTVIGGLKEEDIRKLSEDHIDSIKPDHITYIPTSTFEKFSKEQLGFFSSSQAQSTTTSQLEALNPDQLSVLVRIASTVDAGIQASQNQGGSNYAGSFGKGNYSERLSSSWI</sequence>
<keyword evidence="2" id="KW-0325">Glycoprotein</keyword>
<dbReference type="PANTHER" id="PTHR23412:SF17">
    <property type="entry name" value="OTOANCORIN"/>
    <property type="match status" value="1"/>
</dbReference>
<evidence type="ECO:0000256" key="2">
    <source>
        <dbReference type="ARBA" id="ARBA00023180"/>
    </source>
</evidence>
<dbReference type="AlphaFoldDB" id="A0A8B6BYQ6"/>
<keyword evidence="4" id="KW-1185">Reference proteome</keyword>
<comment type="caution">
    <text evidence="3">The sequence shown here is derived from an EMBL/GenBank/DDBJ whole genome shotgun (WGS) entry which is preliminary data.</text>
</comment>
<feature type="non-terminal residue" evidence="3">
    <location>
        <position position="935"/>
    </location>
</feature>
<evidence type="ECO:0000313" key="3">
    <source>
        <dbReference type="EMBL" id="VDH97231.1"/>
    </source>
</evidence>
<dbReference type="GO" id="GO:0007160">
    <property type="term" value="P:cell-matrix adhesion"/>
    <property type="evidence" value="ECO:0007669"/>
    <property type="project" value="TreeGrafter"/>
</dbReference>
<dbReference type="InterPro" id="IPR026664">
    <property type="entry name" value="Stereocilin-rel"/>
</dbReference>
<proteinExistence type="predicted"/>
<dbReference type="GO" id="GO:0009986">
    <property type="term" value="C:cell surface"/>
    <property type="evidence" value="ECO:0007669"/>
    <property type="project" value="TreeGrafter"/>
</dbReference>
<dbReference type="Proteomes" id="UP000596742">
    <property type="component" value="Unassembled WGS sequence"/>
</dbReference>